<evidence type="ECO:0000259" key="3">
    <source>
        <dbReference type="Pfam" id="PF04321"/>
    </source>
</evidence>
<dbReference type="PANTHER" id="PTHR10491">
    <property type="entry name" value="DTDP-4-DEHYDRORHAMNOSE REDUCTASE"/>
    <property type="match status" value="1"/>
</dbReference>
<organism evidence="4 5">
    <name type="scientific">Nonomuraea soli</name>
    <dbReference type="NCBI Taxonomy" id="1032476"/>
    <lineage>
        <taxon>Bacteria</taxon>
        <taxon>Bacillati</taxon>
        <taxon>Actinomycetota</taxon>
        <taxon>Actinomycetes</taxon>
        <taxon>Streptosporangiales</taxon>
        <taxon>Streptosporangiaceae</taxon>
        <taxon>Nonomuraea</taxon>
    </lineage>
</organism>
<dbReference type="EMBL" id="JACDUR010000015">
    <property type="protein sequence ID" value="MBA2897957.1"/>
    <property type="molecule type" value="Genomic_DNA"/>
</dbReference>
<dbReference type="Gene3D" id="3.90.25.10">
    <property type="entry name" value="UDP-galactose 4-epimerase, domain 1"/>
    <property type="match status" value="1"/>
</dbReference>
<dbReference type="InterPro" id="IPR029903">
    <property type="entry name" value="RmlD-like-bd"/>
</dbReference>
<feature type="domain" description="RmlD-like substrate binding" evidence="3">
    <location>
        <begin position="1"/>
        <end position="246"/>
    </location>
</feature>
<dbReference type="Proteomes" id="UP000530928">
    <property type="component" value="Unassembled WGS sequence"/>
</dbReference>
<dbReference type="RefSeq" id="WP_181616632.1">
    <property type="nucleotide sequence ID" value="NZ_BAABAM010000018.1"/>
</dbReference>
<dbReference type="Gene3D" id="3.40.50.720">
    <property type="entry name" value="NAD(P)-binding Rossmann-like Domain"/>
    <property type="match status" value="1"/>
</dbReference>
<dbReference type="NCBIfam" id="TIGR01214">
    <property type="entry name" value="rmlD"/>
    <property type="match status" value="1"/>
</dbReference>
<gene>
    <name evidence="4" type="ORF">HNR30_009363</name>
</gene>
<dbReference type="CDD" id="cd05254">
    <property type="entry name" value="dTDP_HR_like_SDR_e"/>
    <property type="match status" value="1"/>
</dbReference>
<comment type="function">
    <text evidence="2">Catalyzes the reduction of dTDP-6-deoxy-L-lyxo-4-hexulose to yield dTDP-L-rhamnose.</text>
</comment>
<evidence type="ECO:0000313" key="4">
    <source>
        <dbReference type="EMBL" id="MBA2897957.1"/>
    </source>
</evidence>
<evidence type="ECO:0000256" key="1">
    <source>
        <dbReference type="ARBA" id="ARBA00010944"/>
    </source>
</evidence>
<comment type="pathway">
    <text evidence="2">Carbohydrate biosynthesis; dTDP-L-rhamnose biosynthesis.</text>
</comment>
<dbReference type="InterPro" id="IPR005913">
    <property type="entry name" value="dTDP_dehydrorham_reduct"/>
</dbReference>
<evidence type="ECO:0000313" key="5">
    <source>
        <dbReference type="Proteomes" id="UP000530928"/>
    </source>
</evidence>
<dbReference type="InterPro" id="IPR036291">
    <property type="entry name" value="NAD(P)-bd_dom_sf"/>
</dbReference>
<dbReference type="GO" id="GO:0008831">
    <property type="term" value="F:dTDP-4-dehydrorhamnose reductase activity"/>
    <property type="evidence" value="ECO:0007669"/>
    <property type="project" value="UniProtKB-EC"/>
</dbReference>
<reference evidence="4 5" key="1">
    <citation type="submission" date="2020-07" db="EMBL/GenBank/DDBJ databases">
        <title>Genomic Encyclopedia of Type Strains, Phase IV (KMG-IV): sequencing the most valuable type-strain genomes for metagenomic binning, comparative biology and taxonomic classification.</title>
        <authorList>
            <person name="Goeker M."/>
        </authorList>
    </citation>
    <scope>NUCLEOTIDE SEQUENCE [LARGE SCALE GENOMIC DNA]</scope>
    <source>
        <strain evidence="4 5">DSM 45533</strain>
    </source>
</reference>
<dbReference type="EC" id="1.1.1.133" evidence="2"/>
<sequence>MRWLITGAGGMLATDLAGLLDDAVALSRAELDIRDKDAVTRAVREHRPDVIVNCAAWTAVDDAERHEEEALAVNGHAVANLASTGARLIQISTDYVFDGTARVPYAEDAPTRPVNAYGRTKLAGELAADGHVIVRTAWLYGASGRNFVKTMIRLERERESVSVVADQHGGPTWSADLARYVATLADAPPGVHHGTNAGQTTWHGLAQEVFTLLGADPARVKPIPASDYPVPAPRPAYSVLGNPRLRDWREALGEAFVEIQAGLVAGQQP</sequence>
<dbReference type="SUPFAM" id="SSF51735">
    <property type="entry name" value="NAD(P)-binding Rossmann-fold domains"/>
    <property type="match status" value="1"/>
</dbReference>
<keyword evidence="2" id="KW-0521">NADP</keyword>
<dbReference type="AlphaFoldDB" id="A0A7W0CVF5"/>
<dbReference type="UniPathway" id="UPA00124"/>
<dbReference type="GO" id="GO:0019305">
    <property type="term" value="P:dTDP-rhamnose biosynthetic process"/>
    <property type="evidence" value="ECO:0007669"/>
    <property type="project" value="UniProtKB-UniPathway"/>
</dbReference>
<protein>
    <recommendedName>
        <fullName evidence="2">dTDP-4-dehydrorhamnose reductase</fullName>
        <ecNumber evidence="2">1.1.1.133</ecNumber>
    </recommendedName>
</protein>
<dbReference type="Pfam" id="PF04321">
    <property type="entry name" value="RmlD_sub_bind"/>
    <property type="match status" value="1"/>
</dbReference>
<proteinExistence type="inferred from homology"/>
<evidence type="ECO:0000256" key="2">
    <source>
        <dbReference type="RuleBase" id="RU364082"/>
    </source>
</evidence>
<keyword evidence="2 4" id="KW-0560">Oxidoreductase</keyword>
<name>A0A7W0CVF5_9ACTN</name>
<keyword evidence="5" id="KW-1185">Reference proteome</keyword>
<comment type="similarity">
    <text evidence="1 2">Belongs to the dTDP-4-dehydrorhamnose reductase family.</text>
</comment>
<dbReference type="PANTHER" id="PTHR10491:SF4">
    <property type="entry name" value="METHIONINE ADENOSYLTRANSFERASE 2 SUBUNIT BETA"/>
    <property type="match status" value="1"/>
</dbReference>
<accession>A0A7W0CVF5</accession>
<comment type="caution">
    <text evidence="4">The sequence shown here is derived from an EMBL/GenBank/DDBJ whole genome shotgun (WGS) entry which is preliminary data.</text>
</comment>